<name>M2MUE6_BAUPA</name>
<evidence type="ECO:0000256" key="1">
    <source>
        <dbReference type="ARBA" id="ARBA00005495"/>
    </source>
</evidence>
<protein>
    <recommendedName>
        <fullName evidence="5">CENP-V/GFA domain-containing protein</fullName>
    </recommendedName>
</protein>
<dbReference type="InterPro" id="IPR006913">
    <property type="entry name" value="CENP-V/GFA"/>
</dbReference>
<keyword evidence="2" id="KW-0479">Metal-binding</keyword>
<gene>
    <name evidence="6" type="ORF">BAUCODRAFT_72953</name>
</gene>
<evidence type="ECO:0000256" key="3">
    <source>
        <dbReference type="ARBA" id="ARBA00022833"/>
    </source>
</evidence>
<dbReference type="OrthoDB" id="5290969at2759"/>
<keyword evidence="7" id="KW-1185">Reference proteome</keyword>
<evidence type="ECO:0000259" key="5">
    <source>
        <dbReference type="PROSITE" id="PS51891"/>
    </source>
</evidence>
<dbReference type="InterPro" id="IPR011057">
    <property type="entry name" value="Mss4-like_sf"/>
</dbReference>
<dbReference type="eggNOG" id="ENOG502SRJN">
    <property type="taxonomic scope" value="Eukaryota"/>
</dbReference>
<dbReference type="GO" id="GO:0016846">
    <property type="term" value="F:carbon-sulfur lyase activity"/>
    <property type="evidence" value="ECO:0007669"/>
    <property type="project" value="InterPro"/>
</dbReference>
<feature type="domain" description="CENP-V/GFA" evidence="5">
    <location>
        <begin position="2"/>
        <end position="120"/>
    </location>
</feature>
<organism evidence="6 7">
    <name type="scientific">Baudoinia panamericana (strain UAMH 10762)</name>
    <name type="common">Angels' share fungus</name>
    <name type="synonym">Baudoinia compniacensis (strain UAMH 10762)</name>
    <dbReference type="NCBI Taxonomy" id="717646"/>
    <lineage>
        <taxon>Eukaryota</taxon>
        <taxon>Fungi</taxon>
        <taxon>Dikarya</taxon>
        <taxon>Ascomycota</taxon>
        <taxon>Pezizomycotina</taxon>
        <taxon>Dothideomycetes</taxon>
        <taxon>Dothideomycetidae</taxon>
        <taxon>Mycosphaerellales</taxon>
        <taxon>Teratosphaeriaceae</taxon>
        <taxon>Baudoinia</taxon>
    </lineage>
</organism>
<dbReference type="RefSeq" id="XP_007677605.1">
    <property type="nucleotide sequence ID" value="XM_007679415.1"/>
</dbReference>
<keyword evidence="3" id="KW-0862">Zinc</keyword>
<comment type="similarity">
    <text evidence="1">Belongs to the Gfa family.</text>
</comment>
<keyword evidence="4" id="KW-0456">Lyase</keyword>
<dbReference type="GeneID" id="19116779"/>
<reference evidence="6 7" key="1">
    <citation type="journal article" date="2012" name="PLoS Pathog.">
        <title>Diverse lifestyles and strategies of plant pathogenesis encoded in the genomes of eighteen Dothideomycetes fungi.</title>
        <authorList>
            <person name="Ohm R.A."/>
            <person name="Feau N."/>
            <person name="Henrissat B."/>
            <person name="Schoch C.L."/>
            <person name="Horwitz B.A."/>
            <person name="Barry K.W."/>
            <person name="Condon B.J."/>
            <person name="Copeland A.C."/>
            <person name="Dhillon B."/>
            <person name="Glaser F."/>
            <person name="Hesse C.N."/>
            <person name="Kosti I."/>
            <person name="LaButti K."/>
            <person name="Lindquist E.A."/>
            <person name="Lucas S."/>
            <person name="Salamov A.A."/>
            <person name="Bradshaw R.E."/>
            <person name="Ciuffetti L."/>
            <person name="Hamelin R.C."/>
            <person name="Kema G.H.J."/>
            <person name="Lawrence C."/>
            <person name="Scott J.A."/>
            <person name="Spatafora J.W."/>
            <person name="Turgeon B.G."/>
            <person name="de Wit P.J.G.M."/>
            <person name="Zhong S."/>
            <person name="Goodwin S.B."/>
            <person name="Grigoriev I.V."/>
        </authorList>
    </citation>
    <scope>NUCLEOTIDE SEQUENCE [LARGE SCALE GENOMIC DNA]</scope>
    <source>
        <strain evidence="6 7">UAMH 10762</strain>
    </source>
</reference>
<feature type="non-terminal residue" evidence="6">
    <location>
        <position position="1"/>
    </location>
</feature>
<dbReference type="SUPFAM" id="SSF51316">
    <property type="entry name" value="Mss4-like"/>
    <property type="match status" value="1"/>
</dbReference>
<dbReference type="PANTHER" id="PTHR33337">
    <property type="entry name" value="GFA DOMAIN-CONTAINING PROTEIN"/>
    <property type="match status" value="1"/>
</dbReference>
<evidence type="ECO:0000313" key="6">
    <source>
        <dbReference type="EMBL" id="EMC95193.1"/>
    </source>
</evidence>
<dbReference type="OMA" id="TLYCYFC"/>
<evidence type="ECO:0000313" key="7">
    <source>
        <dbReference type="Proteomes" id="UP000011761"/>
    </source>
</evidence>
<dbReference type="GO" id="GO:0046872">
    <property type="term" value="F:metal ion binding"/>
    <property type="evidence" value="ECO:0007669"/>
    <property type="project" value="UniProtKB-KW"/>
</dbReference>
<dbReference type="KEGG" id="bcom:BAUCODRAFT_72953"/>
<evidence type="ECO:0000256" key="2">
    <source>
        <dbReference type="ARBA" id="ARBA00022723"/>
    </source>
</evidence>
<dbReference type="PANTHER" id="PTHR33337:SF3">
    <property type="entry name" value="CENP-V_GFA DOMAIN-CONTAINING PROTEIN"/>
    <property type="match status" value="1"/>
</dbReference>
<dbReference type="Pfam" id="PF04828">
    <property type="entry name" value="GFA"/>
    <property type="match status" value="1"/>
</dbReference>
<dbReference type="PROSITE" id="PS51891">
    <property type="entry name" value="CENP_V_GFA"/>
    <property type="match status" value="1"/>
</dbReference>
<proteinExistence type="inferred from homology"/>
<dbReference type="EMBL" id="KB445557">
    <property type="protein sequence ID" value="EMC95193.1"/>
    <property type="molecule type" value="Genomic_DNA"/>
</dbReference>
<accession>M2MUE6</accession>
<sequence length="141" mass="15359">GMEGRCQCGQITFVTPTDKPQAIFICHCLECRHQSSSAYGISAIFPAFNIEAPNPSAIAVYSRPSSTGETRGTFCTTCGSRLMHQHISFEGTLSPRVAVKAGCLDGLTKDMLRTAMHIWTKRAITSIPECSEAYDEDPPRS</sequence>
<dbReference type="Gene3D" id="3.90.1590.10">
    <property type="entry name" value="glutathione-dependent formaldehyde- activating enzyme (gfa)"/>
    <property type="match status" value="1"/>
</dbReference>
<dbReference type="HOGENOM" id="CLU_055491_1_1_1"/>
<evidence type="ECO:0000256" key="4">
    <source>
        <dbReference type="ARBA" id="ARBA00023239"/>
    </source>
</evidence>
<dbReference type="Proteomes" id="UP000011761">
    <property type="component" value="Unassembled WGS sequence"/>
</dbReference>
<dbReference type="AlphaFoldDB" id="M2MUE6"/>